<reference evidence="2 3" key="1">
    <citation type="submission" date="2019-01" db="EMBL/GenBank/DDBJ databases">
        <title>Novel species of Cellulomonas.</title>
        <authorList>
            <person name="Liu Q."/>
            <person name="Xin Y.-H."/>
        </authorList>
    </citation>
    <scope>NUCLEOTIDE SEQUENCE [LARGE SCALE GENOMIC DNA]</scope>
    <source>
        <strain evidence="2 3">HLT2-17</strain>
    </source>
</reference>
<dbReference type="OrthoDB" id="6631333at2"/>
<proteinExistence type="predicted"/>
<gene>
    <name evidence="2" type="ORF">EUA98_09860</name>
</gene>
<dbReference type="InterPro" id="IPR014582">
    <property type="entry name" value="UCP033535_lipo"/>
</dbReference>
<evidence type="ECO:0000313" key="3">
    <source>
        <dbReference type="Proteomes" id="UP000293764"/>
    </source>
</evidence>
<dbReference type="Proteomes" id="UP000293764">
    <property type="component" value="Unassembled WGS sequence"/>
</dbReference>
<feature type="chain" id="PRO_5020600489" evidence="1">
    <location>
        <begin position="33"/>
        <end position="223"/>
    </location>
</feature>
<evidence type="ECO:0000256" key="1">
    <source>
        <dbReference type="SAM" id="SignalP"/>
    </source>
</evidence>
<dbReference type="SUPFAM" id="SSF141318">
    <property type="entry name" value="TM0957-like"/>
    <property type="match status" value="1"/>
</dbReference>
<name>A0A4Q5N3I9_9MICO</name>
<dbReference type="AlphaFoldDB" id="A0A4Q5N3I9"/>
<protein>
    <submittedName>
        <fullName evidence="2">DUF2291 domain-containing protein</fullName>
    </submittedName>
</protein>
<keyword evidence="3" id="KW-1185">Reference proteome</keyword>
<dbReference type="InterPro" id="IPR036215">
    <property type="entry name" value="TM0957-like_sf"/>
</dbReference>
<dbReference type="PIRSF" id="PIRSF033535">
    <property type="entry name" value="UCP033535_plp"/>
    <property type="match status" value="1"/>
</dbReference>
<accession>A0A4Q5N3I9</accession>
<organism evidence="2 3">
    <name type="scientific">Pengzhenrongella frigida</name>
    <dbReference type="NCBI Taxonomy" id="1259133"/>
    <lineage>
        <taxon>Bacteria</taxon>
        <taxon>Bacillati</taxon>
        <taxon>Actinomycetota</taxon>
        <taxon>Actinomycetes</taxon>
        <taxon>Micrococcales</taxon>
        <taxon>Pengzhenrongella</taxon>
    </lineage>
</organism>
<dbReference type="Gene3D" id="1.10.10.1260">
    <property type="entry name" value="Envelope glycoprotein gp160, DUF2291, helical domain"/>
    <property type="match status" value="1"/>
</dbReference>
<keyword evidence="1" id="KW-0732">Signal</keyword>
<dbReference type="Pfam" id="PF10054">
    <property type="entry name" value="DUF2291"/>
    <property type="match status" value="1"/>
</dbReference>
<feature type="signal peptide" evidence="1">
    <location>
        <begin position="1"/>
        <end position="32"/>
    </location>
</feature>
<dbReference type="EMBL" id="SDWW01000020">
    <property type="protein sequence ID" value="RYV51187.1"/>
    <property type="molecule type" value="Genomic_DNA"/>
</dbReference>
<dbReference type="RefSeq" id="WP_130102509.1">
    <property type="nucleotide sequence ID" value="NZ_SDWW01000020.1"/>
</dbReference>
<evidence type="ECO:0000313" key="2">
    <source>
        <dbReference type="EMBL" id="RYV51187.1"/>
    </source>
</evidence>
<sequence>MATNVPPRHIPVWRRPVVIRAVIALGIVGAMAATTTTISADDTEAASVGQHVFDAVEYATAKYDSEVVPAITDNAIEITELVPQIITDPQAAGEQFGHHDGPTSPFAYPVTGTGVAGPVAGTLLPVTIAGMPAGVTVMLQIGPAINGTALRDATGLIDFGDFLNQMEYANASTELNTLVKSDVLAGFDAAAAEGKTVTFTGAFAYGSNPAVLQVTPVELAVTP</sequence>
<comment type="caution">
    <text evidence="2">The sequence shown here is derived from an EMBL/GenBank/DDBJ whole genome shotgun (WGS) entry which is preliminary data.</text>
</comment>